<dbReference type="InterPro" id="IPR005303">
    <property type="entry name" value="MOCOS_middle"/>
</dbReference>
<organism evidence="3 4">
    <name type="scientific">Lucilia cuprina</name>
    <name type="common">Green bottle fly</name>
    <name type="synonym">Australian sheep blowfly</name>
    <dbReference type="NCBI Taxonomy" id="7375"/>
    <lineage>
        <taxon>Eukaryota</taxon>
        <taxon>Metazoa</taxon>
        <taxon>Ecdysozoa</taxon>
        <taxon>Arthropoda</taxon>
        <taxon>Hexapoda</taxon>
        <taxon>Insecta</taxon>
        <taxon>Pterygota</taxon>
        <taxon>Neoptera</taxon>
        <taxon>Endopterygota</taxon>
        <taxon>Diptera</taxon>
        <taxon>Brachycera</taxon>
        <taxon>Muscomorpha</taxon>
        <taxon>Oestroidea</taxon>
        <taxon>Calliphoridae</taxon>
        <taxon>Luciliinae</taxon>
        <taxon>Lucilia</taxon>
    </lineage>
</organism>
<sequence>MRTYLWYSIVGASLGAIGLTYITYYNNRRKRSLQPPKNAKWQLIETVEEIAIYPVKSGAALLLQQVQCKFDGFHLDDLKDRCLVLCDESGHFIYAGTYPKMLSINTEVGPNNALVIKAPGLETLNLNLDELKKKQITVKYIKANKFHLVECEPEHHKWFSKAILNKSVGLKLFLNINGESKYNLDKTIFIPVMVMHNKSVTDLNQRLTTKNHVHHLQFRGNVLINSLNNIKSYAEDNWKWLRFGEGNVGENCILRYEAPCLRCILTNIDINTCKRNPSFEPLKTLKEYRLIHDCKEPTLGAYYKVYQEGNFKIKDPVYAIIS</sequence>
<dbReference type="STRING" id="7375.A0A0L0CE96"/>
<accession>A0A0L0CE96</accession>
<dbReference type="InterPro" id="IPR011037">
    <property type="entry name" value="Pyrv_Knase-like_insert_dom_sf"/>
</dbReference>
<reference evidence="3 4" key="1">
    <citation type="journal article" date="2015" name="Nat. Commun.">
        <title>Lucilia cuprina genome unlocks parasitic fly biology to underpin future interventions.</title>
        <authorList>
            <person name="Anstead C.A."/>
            <person name="Korhonen P.K."/>
            <person name="Young N.D."/>
            <person name="Hall R.S."/>
            <person name="Jex A.R."/>
            <person name="Murali S.C."/>
            <person name="Hughes D.S."/>
            <person name="Lee S.F."/>
            <person name="Perry T."/>
            <person name="Stroehlein A.J."/>
            <person name="Ansell B.R."/>
            <person name="Breugelmans B."/>
            <person name="Hofmann A."/>
            <person name="Qu J."/>
            <person name="Dugan S."/>
            <person name="Lee S.L."/>
            <person name="Chao H."/>
            <person name="Dinh H."/>
            <person name="Han Y."/>
            <person name="Doddapaneni H.V."/>
            <person name="Worley K.C."/>
            <person name="Muzny D.M."/>
            <person name="Ioannidis P."/>
            <person name="Waterhouse R.M."/>
            <person name="Zdobnov E.M."/>
            <person name="James P.J."/>
            <person name="Bagnall N.H."/>
            <person name="Kotze A.C."/>
            <person name="Gibbs R.A."/>
            <person name="Richards S."/>
            <person name="Batterham P."/>
            <person name="Gasser R.B."/>
        </authorList>
    </citation>
    <scope>NUCLEOTIDE SEQUENCE [LARGE SCALE GENOMIC DNA]</scope>
    <source>
        <strain evidence="3 4">LS</strain>
        <tissue evidence="3">Full body</tissue>
    </source>
</reference>
<comment type="caution">
    <text evidence="3">The sequence shown here is derived from an EMBL/GenBank/DDBJ whole genome shotgun (WGS) entry which is preliminary data.</text>
</comment>
<keyword evidence="1" id="KW-1133">Transmembrane helix</keyword>
<name>A0A0L0CE96_LUCCU</name>
<evidence type="ECO:0000313" key="3">
    <source>
        <dbReference type="EMBL" id="KNC30527.1"/>
    </source>
</evidence>
<dbReference type="SUPFAM" id="SSF141673">
    <property type="entry name" value="MOSC N-terminal domain-like"/>
    <property type="match status" value="1"/>
</dbReference>
<gene>
    <name evidence="3" type="ORF">FF38_02799</name>
</gene>
<feature type="transmembrane region" description="Helical" evidence="1">
    <location>
        <begin position="6"/>
        <end position="24"/>
    </location>
</feature>
<dbReference type="EMBL" id="JRES01000507">
    <property type="protein sequence ID" value="KNC30527.1"/>
    <property type="molecule type" value="Genomic_DNA"/>
</dbReference>
<dbReference type="OMA" id="SECATIY"/>
<feature type="domain" description="MOSC" evidence="2">
    <location>
        <begin position="162"/>
        <end position="320"/>
    </location>
</feature>
<keyword evidence="1" id="KW-0812">Transmembrane</keyword>
<dbReference type="OrthoDB" id="17255at2759"/>
<dbReference type="PROSITE" id="PS51340">
    <property type="entry name" value="MOSC"/>
    <property type="match status" value="1"/>
</dbReference>
<keyword evidence="1" id="KW-0472">Membrane</keyword>
<proteinExistence type="predicted"/>
<evidence type="ECO:0000313" key="4">
    <source>
        <dbReference type="Proteomes" id="UP000037069"/>
    </source>
</evidence>
<keyword evidence="4" id="KW-1185">Reference proteome</keyword>
<protein>
    <recommendedName>
        <fullName evidence="2">MOSC domain-containing protein</fullName>
    </recommendedName>
</protein>
<dbReference type="InterPro" id="IPR005302">
    <property type="entry name" value="MoCF_Sase_C"/>
</dbReference>
<dbReference type="Pfam" id="PF03473">
    <property type="entry name" value="MOSC"/>
    <property type="match status" value="1"/>
</dbReference>
<evidence type="ECO:0000259" key="2">
    <source>
        <dbReference type="PROSITE" id="PS51340"/>
    </source>
</evidence>
<evidence type="ECO:0000256" key="1">
    <source>
        <dbReference type="SAM" id="Phobius"/>
    </source>
</evidence>
<dbReference type="AlphaFoldDB" id="A0A0L0CE96"/>
<dbReference type="Pfam" id="PF03476">
    <property type="entry name" value="MOSC_N"/>
    <property type="match status" value="1"/>
</dbReference>
<dbReference type="SUPFAM" id="SSF50800">
    <property type="entry name" value="PK beta-barrel domain-like"/>
    <property type="match status" value="1"/>
</dbReference>
<dbReference type="GO" id="GO:0003824">
    <property type="term" value="F:catalytic activity"/>
    <property type="evidence" value="ECO:0007669"/>
    <property type="project" value="InterPro"/>
</dbReference>
<dbReference type="GO" id="GO:0030151">
    <property type="term" value="F:molybdenum ion binding"/>
    <property type="evidence" value="ECO:0007669"/>
    <property type="project" value="InterPro"/>
</dbReference>
<dbReference type="Proteomes" id="UP000037069">
    <property type="component" value="Unassembled WGS sequence"/>
</dbReference>
<dbReference type="GO" id="GO:0030170">
    <property type="term" value="F:pyridoxal phosphate binding"/>
    <property type="evidence" value="ECO:0007669"/>
    <property type="project" value="InterPro"/>
</dbReference>